<dbReference type="InterPro" id="IPR028098">
    <property type="entry name" value="Glyco_trans_4-like_N"/>
</dbReference>
<dbReference type="GO" id="GO:0016757">
    <property type="term" value="F:glycosyltransferase activity"/>
    <property type="evidence" value="ECO:0007669"/>
    <property type="project" value="UniProtKB-KW"/>
</dbReference>
<name>A0ABW0KKK7_9BACT</name>
<dbReference type="EC" id="2.4.-.-" evidence="3"/>
<dbReference type="Pfam" id="PF13439">
    <property type="entry name" value="Glyco_transf_4"/>
    <property type="match status" value="1"/>
</dbReference>
<evidence type="ECO:0000259" key="2">
    <source>
        <dbReference type="Pfam" id="PF13439"/>
    </source>
</evidence>
<accession>A0ABW0KKK7</accession>
<evidence type="ECO:0000259" key="1">
    <source>
        <dbReference type="Pfam" id="PF00534"/>
    </source>
</evidence>
<feature type="domain" description="Glycosyl transferase family 1" evidence="1">
    <location>
        <begin position="185"/>
        <end position="333"/>
    </location>
</feature>
<dbReference type="Proteomes" id="UP001596052">
    <property type="component" value="Unassembled WGS sequence"/>
</dbReference>
<dbReference type="PANTHER" id="PTHR45947">
    <property type="entry name" value="SULFOQUINOVOSYL TRANSFERASE SQD2"/>
    <property type="match status" value="1"/>
</dbReference>
<reference evidence="4" key="1">
    <citation type="journal article" date="2019" name="Int. J. Syst. Evol. Microbiol.">
        <title>The Global Catalogue of Microorganisms (GCM) 10K type strain sequencing project: providing services to taxonomists for standard genome sequencing and annotation.</title>
        <authorList>
            <consortium name="The Broad Institute Genomics Platform"/>
            <consortium name="The Broad Institute Genome Sequencing Center for Infectious Disease"/>
            <person name="Wu L."/>
            <person name="Ma J."/>
        </authorList>
    </citation>
    <scope>NUCLEOTIDE SEQUENCE [LARGE SCALE GENOMIC DNA]</scope>
    <source>
        <strain evidence="4">CGMCC 4.1469</strain>
    </source>
</reference>
<dbReference type="RefSeq" id="WP_377162531.1">
    <property type="nucleotide sequence ID" value="NZ_JBHSMQ010000001.1"/>
</dbReference>
<proteinExistence type="predicted"/>
<dbReference type="Gene3D" id="3.40.50.2000">
    <property type="entry name" value="Glycogen Phosphorylase B"/>
    <property type="match status" value="2"/>
</dbReference>
<comment type="caution">
    <text evidence="3">The sequence shown here is derived from an EMBL/GenBank/DDBJ whole genome shotgun (WGS) entry which is preliminary data.</text>
</comment>
<keyword evidence="4" id="KW-1185">Reference proteome</keyword>
<evidence type="ECO:0000313" key="3">
    <source>
        <dbReference type="EMBL" id="MFC5453446.1"/>
    </source>
</evidence>
<protein>
    <submittedName>
        <fullName evidence="3">Glycosyltransferase</fullName>
        <ecNumber evidence="3">2.4.-.-</ecNumber>
    </submittedName>
</protein>
<dbReference type="PANTHER" id="PTHR45947:SF3">
    <property type="entry name" value="SULFOQUINOVOSYL TRANSFERASE SQD2"/>
    <property type="match status" value="1"/>
</dbReference>
<sequence length="394" mass="43281">MTIPTSRVRLLQIVDSLCPGGMENIMVRVCNHLQARGASVTVCCLSASGPFASRLHPDVEVSVLQKPPGFSLNTIAKLRKLIRRGDFDVVHTHHLGGLIYSSLARLPHKHPRIVHSEHILWGKEDLSQKRQRQRKLLYRACHCVFTVAGQQMDQMKRMGHRHAWQTVLTNGVDSGHFRPATENKAALRQKLGLAPEGLWLVKVARFGDTKRHADLLQAFEQAHASAPQLRLLLVGDGGAEKDHVLSQMEKSRARDAIHWAGFQQDPLPYYQAADALVVASSFEGLPNAVLEGMACGLPVLANQACGAKEVAHDEEHGWIRDYSTVDRLREALLGIAGTDMQKLLSIGKAGREHVCKHYSMTSMLAKYESLYSAVASGHTVNLESVTAGAAASLC</sequence>
<feature type="domain" description="Glycosyltransferase subfamily 4-like N-terminal" evidence="2">
    <location>
        <begin position="19"/>
        <end position="173"/>
    </location>
</feature>
<keyword evidence="3" id="KW-0328">Glycosyltransferase</keyword>
<keyword evidence="3" id="KW-0808">Transferase</keyword>
<dbReference type="Pfam" id="PF00534">
    <property type="entry name" value="Glycos_transf_1"/>
    <property type="match status" value="1"/>
</dbReference>
<evidence type="ECO:0000313" key="4">
    <source>
        <dbReference type="Proteomes" id="UP001596052"/>
    </source>
</evidence>
<dbReference type="SUPFAM" id="SSF53756">
    <property type="entry name" value="UDP-Glycosyltransferase/glycogen phosphorylase"/>
    <property type="match status" value="1"/>
</dbReference>
<gene>
    <name evidence="3" type="ORF">ACFQDI_01155</name>
</gene>
<dbReference type="EMBL" id="JBHSMQ010000001">
    <property type="protein sequence ID" value="MFC5453446.1"/>
    <property type="molecule type" value="Genomic_DNA"/>
</dbReference>
<dbReference type="InterPro" id="IPR001296">
    <property type="entry name" value="Glyco_trans_1"/>
</dbReference>
<organism evidence="3 4">
    <name type="scientific">Prosthecobacter fluviatilis</name>
    <dbReference type="NCBI Taxonomy" id="445931"/>
    <lineage>
        <taxon>Bacteria</taxon>
        <taxon>Pseudomonadati</taxon>
        <taxon>Verrucomicrobiota</taxon>
        <taxon>Verrucomicrobiia</taxon>
        <taxon>Verrucomicrobiales</taxon>
        <taxon>Verrucomicrobiaceae</taxon>
        <taxon>Prosthecobacter</taxon>
    </lineage>
</organism>
<dbReference type="InterPro" id="IPR050194">
    <property type="entry name" value="Glycosyltransferase_grp1"/>
</dbReference>